<feature type="compositionally biased region" description="Basic and acidic residues" evidence="2">
    <location>
        <begin position="529"/>
        <end position="541"/>
    </location>
</feature>
<dbReference type="AlphaFoldDB" id="W1PP16"/>
<evidence type="ECO:0000256" key="1">
    <source>
        <dbReference type="ARBA" id="ARBA00005711"/>
    </source>
</evidence>
<dbReference type="EMBL" id="KI392980">
    <property type="protein sequence ID" value="ERN09554.1"/>
    <property type="molecule type" value="Genomic_DNA"/>
</dbReference>
<dbReference type="PANTHER" id="PTHR31471:SF1">
    <property type="entry name" value="OS12G0613600 PROTEIN"/>
    <property type="match status" value="1"/>
</dbReference>
<evidence type="ECO:0000313" key="5">
    <source>
        <dbReference type="Proteomes" id="UP000017836"/>
    </source>
</evidence>
<dbReference type="Gramene" id="ERN09554">
    <property type="protein sequence ID" value="ERN09554"/>
    <property type="gene ID" value="AMTR_s00029p00156090"/>
</dbReference>
<evidence type="ECO:0000259" key="3">
    <source>
        <dbReference type="Pfam" id="PF03763"/>
    </source>
</evidence>
<sequence>MEVVKLQVVRSLEEGTLSPTKLRLKLLGIQKSRKEEEEYQDSAQFEPQDLDEQGVSNSGNCNHLTEGSTVTLASEVIHDLSVPSTKDYRPKEKAQNTPKSSNSLENGNFPLPLRIQEESNTDYDSGHESTASSVFEFHKGDKVSSHRSSLGPFGRSPPSKWDDAEKWVDTQYANKPKLGVTHMQGTHGLGSKKAGFPGHGVRQVAPGANNLAVKVVTEAPVAEQRSLVPDDADTKRIDPSQAKREIGAQKFSFPLTGANTTKPTNWHIDPCPSSDGLSYQVVDQRQFSCGDSFAKPSFLVEKPLVDSEVTLSRHDSSTSVHSATTCIPPPSTVRSVSMRDMGTEMTPIASQEPSRTGTPVRATSPMRSPLSSQPSTPGRAAPTSSPVDAGDNVLDYNLDLSKNEMTEKELQMKTRREIVALGTQLGKTNIAAWASKEEEDKDASTSLKTLDVERPGRSVIETRAAAWEEAEKAKYMARYKREEIKIQAWENHQKAKTEAEMRRIEVEVERMRGRAHEKLMNKLAAARHKAEEKRAAAEAKKNQQAARTAQQAEYIRRTGRIPSSLVCWTWCR</sequence>
<feature type="region of interest" description="Disordered" evidence="2">
    <location>
        <begin position="35"/>
        <end position="59"/>
    </location>
</feature>
<accession>W1PP16</accession>
<evidence type="ECO:0000256" key="2">
    <source>
        <dbReference type="SAM" id="MobiDB-lite"/>
    </source>
</evidence>
<feature type="region of interest" description="Disordered" evidence="2">
    <location>
        <begin position="81"/>
        <end position="110"/>
    </location>
</feature>
<gene>
    <name evidence="4" type="ORF">AMTR_s00029p00156090</name>
</gene>
<evidence type="ECO:0000313" key="4">
    <source>
        <dbReference type="EMBL" id="ERN09554.1"/>
    </source>
</evidence>
<dbReference type="OrthoDB" id="1900877at2759"/>
<feature type="compositionally biased region" description="Polar residues" evidence="2">
    <location>
        <begin position="365"/>
        <end position="386"/>
    </location>
</feature>
<protein>
    <recommendedName>
        <fullName evidence="3">Remorin C-terminal domain-containing protein</fullName>
    </recommendedName>
</protein>
<comment type="similarity">
    <text evidence="1">Belongs to the remorin family.</text>
</comment>
<organism evidence="4 5">
    <name type="scientific">Amborella trichopoda</name>
    <dbReference type="NCBI Taxonomy" id="13333"/>
    <lineage>
        <taxon>Eukaryota</taxon>
        <taxon>Viridiplantae</taxon>
        <taxon>Streptophyta</taxon>
        <taxon>Embryophyta</taxon>
        <taxon>Tracheophyta</taxon>
        <taxon>Spermatophyta</taxon>
        <taxon>Magnoliopsida</taxon>
        <taxon>Amborellales</taxon>
        <taxon>Amborellaceae</taxon>
        <taxon>Amborella</taxon>
    </lineage>
</organism>
<reference evidence="5" key="1">
    <citation type="journal article" date="2013" name="Science">
        <title>The Amborella genome and the evolution of flowering plants.</title>
        <authorList>
            <consortium name="Amborella Genome Project"/>
        </authorList>
    </citation>
    <scope>NUCLEOTIDE SEQUENCE [LARGE SCALE GENOMIC DNA]</scope>
</reference>
<keyword evidence="5" id="KW-1185">Reference proteome</keyword>
<feature type="region of interest" description="Disordered" evidence="2">
    <location>
        <begin position="142"/>
        <end position="162"/>
    </location>
</feature>
<dbReference type="PANTHER" id="PTHR31471">
    <property type="entry name" value="OS02G0116800 PROTEIN"/>
    <property type="match status" value="1"/>
</dbReference>
<dbReference type="Pfam" id="PF03763">
    <property type="entry name" value="Remorin_C"/>
    <property type="match status" value="1"/>
</dbReference>
<dbReference type="KEGG" id="atr:18437710"/>
<feature type="region of interest" description="Disordered" evidence="2">
    <location>
        <begin position="346"/>
        <end position="392"/>
    </location>
</feature>
<dbReference type="InterPro" id="IPR005516">
    <property type="entry name" value="Remorin_C"/>
</dbReference>
<dbReference type="Proteomes" id="UP000017836">
    <property type="component" value="Unassembled WGS sequence"/>
</dbReference>
<proteinExistence type="inferred from homology"/>
<dbReference type="HOGENOM" id="CLU_043609_1_1_1"/>
<dbReference type="eggNOG" id="ENOG502QTYR">
    <property type="taxonomic scope" value="Eukaryota"/>
</dbReference>
<dbReference type="OMA" id="SWEVNLI"/>
<feature type="region of interest" description="Disordered" evidence="2">
    <location>
        <begin position="529"/>
        <end position="550"/>
    </location>
</feature>
<feature type="compositionally biased region" description="Polar residues" evidence="2">
    <location>
        <begin position="95"/>
        <end position="106"/>
    </location>
</feature>
<feature type="compositionally biased region" description="Polar residues" evidence="2">
    <location>
        <begin position="348"/>
        <end position="357"/>
    </location>
</feature>
<name>W1PP16_AMBTC</name>
<feature type="domain" description="Remorin C-terminal" evidence="3">
    <location>
        <begin position="460"/>
        <end position="563"/>
    </location>
</feature>